<sequence length="113" mass="11779">MPVRARHDAGGRGRERAAGSASETERGGAGQAAHPALISTDVASETSKYYFNIYLMQIVFKSSCGDANPLGFLSLFNPVGLANSTSLLGALALAHAEHTVAKLNALAALLWPI</sequence>
<evidence type="ECO:0000313" key="2">
    <source>
        <dbReference type="EMBL" id="KPJ14814.1"/>
    </source>
</evidence>
<dbReference type="Proteomes" id="UP000053240">
    <property type="component" value="Unassembled WGS sequence"/>
</dbReference>
<proteinExistence type="predicted"/>
<name>A0A0N1IGN4_PAPMA</name>
<evidence type="ECO:0000256" key="1">
    <source>
        <dbReference type="SAM" id="MobiDB-lite"/>
    </source>
</evidence>
<feature type="region of interest" description="Disordered" evidence="1">
    <location>
        <begin position="1"/>
        <end position="33"/>
    </location>
</feature>
<reference evidence="2 3" key="1">
    <citation type="journal article" date="2015" name="Nat. Commun.">
        <title>Outbred genome sequencing and CRISPR/Cas9 gene editing in butterflies.</title>
        <authorList>
            <person name="Li X."/>
            <person name="Fan D."/>
            <person name="Zhang W."/>
            <person name="Liu G."/>
            <person name="Zhang L."/>
            <person name="Zhao L."/>
            <person name="Fang X."/>
            <person name="Chen L."/>
            <person name="Dong Y."/>
            <person name="Chen Y."/>
            <person name="Ding Y."/>
            <person name="Zhao R."/>
            <person name="Feng M."/>
            <person name="Zhu Y."/>
            <person name="Feng Y."/>
            <person name="Jiang X."/>
            <person name="Zhu D."/>
            <person name="Xiang H."/>
            <person name="Feng X."/>
            <person name="Li S."/>
            <person name="Wang J."/>
            <person name="Zhang G."/>
            <person name="Kronforst M.R."/>
            <person name="Wang W."/>
        </authorList>
    </citation>
    <scope>NUCLEOTIDE SEQUENCE [LARGE SCALE GENOMIC DNA]</scope>
    <source>
        <strain evidence="2">Ya'a_city_454_Pm</strain>
        <tissue evidence="2">Whole body</tissue>
    </source>
</reference>
<gene>
    <name evidence="2" type="ORF">RR48_04299</name>
</gene>
<protein>
    <submittedName>
        <fullName evidence="2">Uncharacterized protein</fullName>
    </submittedName>
</protein>
<keyword evidence="3" id="KW-1185">Reference proteome</keyword>
<dbReference type="InParanoid" id="A0A0N1IGN4"/>
<organism evidence="2 3">
    <name type="scientific">Papilio machaon</name>
    <name type="common">Old World swallowtail butterfly</name>
    <dbReference type="NCBI Taxonomy" id="76193"/>
    <lineage>
        <taxon>Eukaryota</taxon>
        <taxon>Metazoa</taxon>
        <taxon>Ecdysozoa</taxon>
        <taxon>Arthropoda</taxon>
        <taxon>Hexapoda</taxon>
        <taxon>Insecta</taxon>
        <taxon>Pterygota</taxon>
        <taxon>Neoptera</taxon>
        <taxon>Endopterygota</taxon>
        <taxon>Lepidoptera</taxon>
        <taxon>Glossata</taxon>
        <taxon>Ditrysia</taxon>
        <taxon>Papilionoidea</taxon>
        <taxon>Papilionidae</taxon>
        <taxon>Papilioninae</taxon>
        <taxon>Papilio</taxon>
    </lineage>
</organism>
<dbReference type="EMBL" id="KQ460423">
    <property type="protein sequence ID" value="KPJ14814.1"/>
    <property type="molecule type" value="Genomic_DNA"/>
</dbReference>
<feature type="compositionally biased region" description="Basic and acidic residues" evidence="1">
    <location>
        <begin position="1"/>
        <end position="17"/>
    </location>
</feature>
<accession>A0A0N1IGN4</accession>
<evidence type="ECO:0000313" key="3">
    <source>
        <dbReference type="Proteomes" id="UP000053240"/>
    </source>
</evidence>
<dbReference type="AlphaFoldDB" id="A0A0N1IGN4"/>